<feature type="compositionally biased region" description="Basic and acidic residues" evidence="1">
    <location>
        <begin position="37"/>
        <end position="53"/>
    </location>
</feature>
<sequence length="105" mass="11940">MKMTCDHAQRRLLQYPSDNFLTRKCFTPGSTKTSETNFRHGKDVKKNAHDQMSKKKGSVNGSRNHKLWYVTTDAGHAIHCATVTHSEGFRNAPFISNTVLLQCSW</sequence>
<organism evidence="2">
    <name type="scientific">Rhipicephalus appendiculatus</name>
    <name type="common">Brown ear tick</name>
    <dbReference type="NCBI Taxonomy" id="34631"/>
    <lineage>
        <taxon>Eukaryota</taxon>
        <taxon>Metazoa</taxon>
        <taxon>Ecdysozoa</taxon>
        <taxon>Arthropoda</taxon>
        <taxon>Chelicerata</taxon>
        <taxon>Arachnida</taxon>
        <taxon>Acari</taxon>
        <taxon>Parasitiformes</taxon>
        <taxon>Ixodida</taxon>
        <taxon>Ixodoidea</taxon>
        <taxon>Ixodidae</taxon>
        <taxon>Rhipicephalinae</taxon>
        <taxon>Rhipicephalus</taxon>
        <taxon>Rhipicephalus</taxon>
    </lineage>
</organism>
<dbReference type="AlphaFoldDB" id="A0A131YCD7"/>
<dbReference type="EMBL" id="GEDV01011990">
    <property type="protein sequence ID" value="JAP76567.1"/>
    <property type="molecule type" value="Transcribed_RNA"/>
</dbReference>
<accession>A0A131YCD7</accession>
<name>A0A131YCD7_RHIAP</name>
<proteinExistence type="predicted"/>
<feature type="region of interest" description="Disordered" evidence="1">
    <location>
        <begin position="29"/>
        <end position="60"/>
    </location>
</feature>
<evidence type="ECO:0000313" key="2">
    <source>
        <dbReference type="EMBL" id="JAP76567.1"/>
    </source>
</evidence>
<protein>
    <submittedName>
        <fullName evidence="2">Uncharacterized protein</fullName>
    </submittedName>
</protein>
<evidence type="ECO:0000256" key="1">
    <source>
        <dbReference type="SAM" id="MobiDB-lite"/>
    </source>
</evidence>
<reference evidence="2" key="1">
    <citation type="journal article" date="2016" name="Ticks Tick Borne Dis.">
        <title>De novo assembly and annotation of the salivary gland transcriptome of Rhipicephalus appendiculatus male and female ticks during blood feeding.</title>
        <authorList>
            <person name="de Castro M.H."/>
            <person name="de Klerk D."/>
            <person name="Pienaar R."/>
            <person name="Latif A.A."/>
            <person name="Rees D.J."/>
            <person name="Mans B.J."/>
        </authorList>
    </citation>
    <scope>NUCLEOTIDE SEQUENCE</scope>
    <source>
        <tissue evidence="2">Salivary glands</tissue>
    </source>
</reference>